<dbReference type="InterPro" id="IPR027478">
    <property type="entry name" value="LdcA_N"/>
</dbReference>
<dbReference type="CDD" id="cd07025">
    <property type="entry name" value="Peptidase_S66"/>
    <property type="match status" value="1"/>
</dbReference>
<feature type="domain" description="LD-carboxypeptidase C-terminal" evidence="7">
    <location>
        <begin position="178"/>
        <end position="291"/>
    </location>
</feature>
<dbReference type="PIRSF" id="PIRSF028757">
    <property type="entry name" value="LD-carboxypeptidase"/>
    <property type="match status" value="1"/>
</dbReference>
<dbReference type="InterPro" id="IPR003507">
    <property type="entry name" value="S66_fam"/>
</dbReference>
<evidence type="ECO:0000256" key="1">
    <source>
        <dbReference type="ARBA" id="ARBA00010233"/>
    </source>
</evidence>
<dbReference type="SUPFAM" id="SSF141986">
    <property type="entry name" value="LD-carboxypeptidase A C-terminal domain-like"/>
    <property type="match status" value="1"/>
</dbReference>
<keyword evidence="2" id="KW-0121">Carboxypeptidase</keyword>
<keyword evidence="3" id="KW-0645">Protease</keyword>
<comment type="caution">
    <text evidence="8">The sequence shown here is derived from an EMBL/GenBank/DDBJ whole genome shotgun (WGS) entry which is preliminary data.</text>
</comment>
<protein>
    <submittedName>
        <fullName evidence="8">Peptidase S66</fullName>
    </submittedName>
</protein>
<keyword evidence="4" id="KW-0378">Hydrolase</keyword>
<sequence>MSIKPPILRPGATVGIVTLGSPLRADIIDARIRTLEEMGFRVVLGNYVYAADGFLAGTDRERASDFMMMIEDPDVDLILPVRGGVGVAGILPYLDYNAIARNPKIVTGYSDITVLLNALYQITGLITFHSLLLISFTAAEPAYNFNQFFEATSVEAAVRPITNPPGMPLIGRVPGNVTGPIVGGNLRSLTDTLGTPYEIDTRDKILLLEETHEPINAVYRMINQLKLAGKFRDCLGIVMGECTGCEVAYGKTYDDLITEFIVPLGKPLLTNLASGHGYYKAAIPIGAVVRLDAAAGELTVVETVVSSS</sequence>
<dbReference type="Proteomes" id="UP000680304">
    <property type="component" value="Unassembled WGS sequence"/>
</dbReference>
<dbReference type="Pfam" id="PF02016">
    <property type="entry name" value="Peptidase_S66"/>
    <property type="match status" value="1"/>
</dbReference>
<keyword evidence="9" id="KW-1185">Reference proteome</keyword>
<keyword evidence="5" id="KW-0720">Serine protease</keyword>
<dbReference type="SUPFAM" id="SSF52317">
    <property type="entry name" value="Class I glutamine amidotransferase-like"/>
    <property type="match status" value="1"/>
</dbReference>
<comment type="similarity">
    <text evidence="1">Belongs to the peptidase S66 family.</text>
</comment>
<dbReference type="Gene3D" id="3.50.30.60">
    <property type="entry name" value="LD-carboxypeptidase A C-terminal domain-like"/>
    <property type="match status" value="1"/>
</dbReference>
<dbReference type="InterPro" id="IPR040449">
    <property type="entry name" value="Peptidase_S66_N"/>
</dbReference>
<accession>A0ABQ4N8Z4</accession>
<dbReference type="InterPro" id="IPR027461">
    <property type="entry name" value="Carboxypeptidase_A_C_sf"/>
</dbReference>
<name>A0ABQ4N8Z4_9BACL</name>
<evidence type="ECO:0000256" key="2">
    <source>
        <dbReference type="ARBA" id="ARBA00022645"/>
    </source>
</evidence>
<evidence type="ECO:0000313" key="8">
    <source>
        <dbReference type="EMBL" id="GIQ64429.1"/>
    </source>
</evidence>
<dbReference type="PANTHER" id="PTHR30237:SF2">
    <property type="entry name" value="MUREIN TETRAPEPTIDE CARBOXYPEPTIDASE"/>
    <property type="match status" value="1"/>
</dbReference>
<organism evidence="8 9">
    <name type="scientific">Paenibacillus cisolokensis</name>
    <dbReference type="NCBI Taxonomy" id="1658519"/>
    <lineage>
        <taxon>Bacteria</taxon>
        <taxon>Bacillati</taxon>
        <taxon>Bacillota</taxon>
        <taxon>Bacilli</taxon>
        <taxon>Bacillales</taxon>
        <taxon>Paenibacillaceae</taxon>
        <taxon>Paenibacillus</taxon>
    </lineage>
</organism>
<feature type="domain" description="LD-carboxypeptidase N-terminal" evidence="6">
    <location>
        <begin position="14"/>
        <end position="129"/>
    </location>
</feature>
<proteinExistence type="inferred from homology"/>
<evidence type="ECO:0000256" key="4">
    <source>
        <dbReference type="ARBA" id="ARBA00022801"/>
    </source>
</evidence>
<dbReference type="InterPro" id="IPR029062">
    <property type="entry name" value="Class_I_gatase-like"/>
</dbReference>
<dbReference type="InterPro" id="IPR040921">
    <property type="entry name" value="Peptidase_S66C"/>
</dbReference>
<dbReference type="PANTHER" id="PTHR30237">
    <property type="entry name" value="MURAMOYLTETRAPEPTIDE CARBOXYPEPTIDASE"/>
    <property type="match status" value="1"/>
</dbReference>
<evidence type="ECO:0000259" key="6">
    <source>
        <dbReference type="Pfam" id="PF02016"/>
    </source>
</evidence>
<gene>
    <name evidence="8" type="ORF">PACILC2_29970</name>
</gene>
<evidence type="ECO:0000256" key="5">
    <source>
        <dbReference type="ARBA" id="ARBA00022825"/>
    </source>
</evidence>
<evidence type="ECO:0000259" key="7">
    <source>
        <dbReference type="Pfam" id="PF17676"/>
    </source>
</evidence>
<evidence type="ECO:0000313" key="9">
    <source>
        <dbReference type="Proteomes" id="UP000680304"/>
    </source>
</evidence>
<dbReference type="Pfam" id="PF17676">
    <property type="entry name" value="Peptidase_S66C"/>
    <property type="match status" value="1"/>
</dbReference>
<evidence type="ECO:0000256" key="3">
    <source>
        <dbReference type="ARBA" id="ARBA00022670"/>
    </source>
</evidence>
<dbReference type="EMBL" id="BOVJ01000095">
    <property type="protein sequence ID" value="GIQ64429.1"/>
    <property type="molecule type" value="Genomic_DNA"/>
</dbReference>
<dbReference type="RefSeq" id="WP_213529139.1">
    <property type="nucleotide sequence ID" value="NZ_BOVJ01000095.1"/>
</dbReference>
<dbReference type="Gene3D" id="3.40.50.10740">
    <property type="entry name" value="Class I glutamine amidotransferase-like"/>
    <property type="match status" value="1"/>
</dbReference>
<reference evidence="8 9" key="1">
    <citation type="submission" date="2021-04" db="EMBL/GenBank/DDBJ databases">
        <title>Draft genome sequence of Paenibacillus cisolokensis, LC2-13A.</title>
        <authorList>
            <person name="Uke A."/>
            <person name="Chhe C."/>
            <person name="Baramee S."/>
            <person name="Kosugi A."/>
        </authorList>
    </citation>
    <scope>NUCLEOTIDE SEQUENCE [LARGE SCALE GENOMIC DNA]</scope>
    <source>
        <strain evidence="8 9">LC2-13A</strain>
    </source>
</reference>